<dbReference type="EMBL" id="CAJPDT010000077">
    <property type="protein sequence ID" value="CAF9934537.1"/>
    <property type="molecule type" value="Genomic_DNA"/>
</dbReference>
<feature type="compositionally biased region" description="Polar residues" evidence="4">
    <location>
        <begin position="438"/>
        <end position="452"/>
    </location>
</feature>
<dbReference type="InterPro" id="IPR002110">
    <property type="entry name" value="Ankyrin_rpt"/>
</dbReference>
<dbReference type="PANTHER" id="PTHR24126:SF14">
    <property type="entry name" value="ANK_REP_REGION DOMAIN-CONTAINING PROTEIN"/>
    <property type="match status" value="1"/>
</dbReference>
<dbReference type="PANTHER" id="PTHR24126">
    <property type="entry name" value="ANKYRIN REPEAT, PH AND SEC7 DOMAIN CONTAINING PROTEIN SECG-RELATED"/>
    <property type="match status" value="1"/>
</dbReference>
<evidence type="ECO:0000256" key="1">
    <source>
        <dbReference type="ARBA" id="ARBA00022737"/>
    </source>
</evidence>
<dbReference type="Pfam" id="PF00023">
    <property type="entry name" value="Ank"/>
    <property type="match status" value="1"/>
</dbReference>
<feature type="region of interest" description="Disordered" evidence="4">
    <location>
        <begin position="392"/>
        <end position="414"/>
    </location>
</feature>
<evidence type="ECO:0000313" key="6">
    <source>
        <dbReference type="Proteomes" id="UP000664534"/>
    </source>
</evidence>
<keyword evidence="2 3" id="KW-0040">ANK repeat</keyword>
<protein>
    <recommendedName>
        <fullName evidence="7">Ankyrin repeat protein</fullName>
    </recommendedName>
</protein>
<feature type="region of interest" description="Disordered" evidence="4">
    <location>
        <begin position="431"/>
        <end position="479"/>
    </location>
</feature>
<dbReference type="AlphaFoldDB" id="A0A8H3INK4"/>
<proteinExistence type="predicted"/>
<evidence type="ECO:0000256" key="2">
    <source>
        <dbReference type="ARBA" id="ARBA00023043"/>
    </source>
</evidence>
<name>A0A8H3INK4_9LECA</name>
<feature type="repeat" description="ANK" evidence="3">
    <location>
        <begin position="749"/>
        <end position="781"/>
    </location>
</feature>
<comment type="caution">
    <text evidence="5">The sequence shown here is derived from an EMBL/GenBank/DDBJ whole genome shotgun (WGS) entry which is preliminary data.</text>
</comment>
<sequence length="888" mass="98765">MESMLPTRPLTFRVENIPPGTTAEELKKYFYTEDQPRIRIRSIVPAVDSYELDIREYTATVTFQAINQSVLSPRLLDEDICIDRDFHGFTPLNHPQEPIAADIIAVTGLAAHAFGSWAHSAQNMWLRDYLPRDISNARVLIYGYPSQLHGNISRSILSDHSTNMIHRLLTMREMAKLRSLYLKALCDINGSVGIYSSRLPVRSIIFLGAPHKGLETTALETLVKSQASEDMIRELKSESPTLTELNDKFRHVAKNIDILTCYELSPTKTAIEVFLDHTGHLISTNSDQMPDGSWQREGPPMMMVSLDSARQWYPREELVACNADHSQIAKLKRGENSIYPSVRWAIKKALLSAGDLYSEAKGIQYDEPHSSRIADEESAARRSLLQVTQFQVSMPSNDHSAHTVPIASRSPSEDAIDKQIRHLPQLNVDQSAHHDNTQSKSIPFTETVSQRRSGLEVSEWDDRRSSANPIKSLDTDTTSALSDEDVAASKNTELTTSLDADFTAPKASKEEINLDLASKEIDKYAASQTEDSTISPTGSRSMIMDKLLESTIIVGDETKTKELLAYRYDVNCKDNDGITPLLLAARYKHENIIRLLLDQGAHPGAICNKGKTTLHWVTWHPETPITETLMDLLLRERPPLEVADGVCKTPLMLACSAGELLLATRLIHHGAKICAPNSNGWTVLHYAAWHGRAQMIPLLISNGAELEAKDPSGQTPLHVAVGNKFDHCATVEQLLRAGADKEAIAERVYRRTPLHSAVLNRHSASVKCLLESGANVEASDSDGWRPLHLAARQCQLAIVKALLDHRANPDNADRNGWTSLHHAAYYGHLEKIKALLDHGANPTIKTRKFVGAKPSNMVMKDAVSSTQEQAIRVLLKEAEKTWKQSSKK</sequence>
<organism evidence="5 6">
    <name type="scientific">Imshaugia aleurites</name>
    <dbReference type="NCBI Taxonomy" id="172621"/>
    <lineage>
        <taxon>Eukaryota</taxon>
        <taxon>Fungi</taxon>
        <taxon>Dikarya</taxon>
        <taxon>Ascomycota</taxon>
        <taxon>Pezizomycotina</taxon>
        <taxon>Lecanoromycetes</taxon>
        <taxon>OSLEUM clade</taxon>
        <taxon>Lecanoromycetidae</taxon>
        <taxon>Lecanorales</taxon>
        <taxon>Lecanorineae</taxon>
        <taxon>Parmeliaceae</taxon>
        <taxon>Imshaugia</taxon>
    </lineage>
</organism>
<feature type="repeat" description="ANK" evidence="3">
    <location>
        <begin position="782"/>
        <end position="814"/>
    </location>
</feature>
<dbReference type="Proteomes" id="UP000664534">
    <property type="component" value="Unassembled WGS sequence"/>
</dbReference>
<dbReference type="Pfam" id="PF12796">
    <property type="entry name" value="Ank_2"/>
    <property type="match status" value="3"/>
</dbReference>
<dbReference type="InterPro" id="IPR036770">
    <property type="entry name" value="Ankyrin_rpt-contain_sf"/>
</dbReference>
<keyword evidence="1" id="KW-0677">Repeat</keyword>
<keyword evidence="6" id="KW-1185">Reference proteome</keyword>
<evidence type="ECO:0000256" key="3">
    <source>
        <dbReference type="PROSITE-ProRule" id="PRU00023"/>
    </source>
</evidence>
<reference evidence="5" key="1">
    <citation type="submission" date="2021-03" db="EMBL/GenBank/DDBJ databases">
        <authorList>
            <person name="Tagirdzhanova G."/>
        </authorList>
    </citation>
    <scope>NUCLEOTIDE SEQUENCE</scope>
</reference>
<dbReference type="SMART" id="SM00248">
    <property type="entry name" value="ANK"/>
    <property type="match status" value="8"/>
</dbReference>
<evidence type="ECO:0000313" key="5">
    <source>
        <dbReference type="EMBL" id="CAF9934537.1"/>
    </source>
</evidence>
<gene>
    <name evidence="5" type="ORF">IMSHALPRED_009751</name>
</gene>
<feature type="repeat" description="ANK" evidence="3">
    <location>
        <begin position="712"/>
        <end position="746"/>
    </location>
</feature>
<feature type="repeat" description="ANK" evidence="3">
    <location>
        <begin position="815"/>
        <end position="847"/>
    </location>
</feature>
<evidence type="ECO:0008006" key="7">
    <source>
        <dbReference type="Google" id="ProtNLM"/>
    </source>
</evidence>
<feature type="repeat" description="ANK" evidence="3">
    <location>
        <begin position="576"/>
        <end position="608"/>
    </location>
</feature>
<dbReference type="PROSITE" id="PS50297">
    <property type="entry name" value="ANK_REP_REGION"/>
    <property type="match status" value="6"/>
</dbReference>
<dbReference type="Gene3D" id="1.25.40.20">
    <property type="entry name" value="Ankyrin repeat-containing domain"/>
    <property type="match status" value="4"/>
</dbReference>
<feature type="repeat" description="ANK" evidence="3">
    <location>
        <begin position="679"/>
        <end position="711"/>
    </location>
</feature>
<dbReference type="SUPFAM" id="SSF48403">
    <property type="entry name" value="Ankyrin repeat"/>
    <property type="match status" value="1"/>
</dbReference>
<dbReference type="PROSITE" id="PS50088">
    <property type="entry name" value="ANK_REPEAT"/>
    <property type="match status" value="6"/>
</dbReference>
<evidence type="ECO:0000256" key="4">
    <source>
        <dbReference type="SAM" id="MobiDB-lite"/>
    </source>
</evidence>
<accession>A0A8H3INK4</accession>
<dbReference type="OrthoDB" id="5086500at2759"/>